<sequence>MKKNVLHWLVLCGFWLLSITAMAQESYFNVPESDVAKTHKLNVQQQFVIQSYYRSLTTIDYGLGKDWEIGANLLNLDYYPTQKHILRNDSTSDQAYSPLLTLNAQKIFKLPHEFHIGIGGQAGYNLTPDKAQRRFVGYAYVNLNKTFYKDHYKLTTGAYTGHVRYLGNGRQIGFQTGFEAGIFYQKLHVLGDWISGQNDVGQLVVGISIFLSKNMPLSIGWQRANQDGASAIVVQLTFEPD</sequence>
<dbReference type="Proteomes" id="UP000606008">
    <property type="component" value="Unassembled WGS sequence"/>
</dbReference>
<evidence type="ECO:0000256" key="1">
    <source>
        <dbReference type="SAM" id="SignalP"/>
    </source>
</evidence>
<feature type="signal peptide" evidence="1">
    <location>
        <begin position="1"/>
        <end position="23"/>
    </location>
</feature>
<accession>A0ABX0QLS3</accession>
<reference evidence="3" key="2">
    <citation type="submission" date="2023-07" db="EMBL/GenBank/DDBJ databases">
        <authorList>
            <person name="Jung D.-H."/>
        </authorList>
    </citation>
    <scope>NUCLEOTIDE SEQUENCE [LARGE SCALE GENOMIC DNA]</scope>
    <source>
        <strain evidence="3">JA-25</strain>
    </source>
</reference>
<keyword evidence="1" id="KW-0732">Signal</keyword>
<comment type="caution">
    <text evidence="2">The sequence shown here is derived from an EMBL/GenBank/DDBJ whole genome shotgun (WGS) entry which is preliminary data.</text>
</comment>
<dbReference type="RefSeq" id="WP_166692870.1">
    <property type="nucleotide sequence ID" value="NZ_WAEL01000006.1"/>
</dbReference>
<evidence type="ECO:0000313" key="3">
    <source>
        <dbReference type="Proteomes" id="UP000606008"/>
    </source>
</evidence>
<proteinExistence type="predicted"/>
<reference evidence="3" key="1">
    <citation type="submission" date="2019-09" db="EMBL/GenBank/DDBJ databases">
        <authorList>
            <person name="Jung D.-H."/>
        </authorList>
    </citation>
    <scope>NUCLEOTIDE SEQUENCE [LARGE SCALE GENOMIC DNA]</scope>
    <source>
        <strain evidence="3">JA-25</strain>
    </source>
</reference>
<evidence type="ECO:0000313" key="2">
    <source>
        <dbReference type="EMBL" id="NID11977.1"/>
    </source>
</evidence>
<keyword evidence="3" id="KW-1185">Reference proteome</keyword>
<gene>
    <name evidence="2" type="ORF">F7231_17530</name>
</gene>
<protein>
    <recommendedName>
        <fullName evidence="4">DUF3575 domain-containing protein</fullName>
    </recommendedName>
</protein>
<dbReference type="EMBL" id="WAEL01000006">
    <property type="protein sequence ID" value="NID11977.1"/>
    <property type="molecule type" value="Genomic_DNA"/>
</dbReference>
<evidence type="ECO:0008006" key="4">
    <source>
        <dbReference type="Google" id="ProtNLM"/>
    </source>
</evidence>
<organism evidence="2 3">
    <name type="scientific">Fibrivirga algicola</name>
    <dbReference type="NCBI Taxonomy" id="2950420"/>
    <lineage>
        <taxon>Bacteria</taxon>
        <taxon>Pseudomonadati</taxon>
        <taxon>Bacteroidota</taxon>
        <taxon>Cytophagia</taxon>
        <taxon>Cytophagales</taxon>
        <taxon>Spirosomataceae</taxon>
        <taxon>Fibrivirga</taxon>
    </lineage>
</organism>
<feature type="chain" id="PRO_5046954125" description="DUF3575 domain-containing protein" evidence="1">
    <location>
        <begin position="24"/>
        <end position="241"/>
    </location>
</feature>
<name>A0ABX0QLS3_9BACT</name>